<accession>A0A1Y3B781</accession>
<name>A0A1Y3B781_EURMA</name>
<feature type="compositionally biased region" description="Basic and acidic residues" evidence="1">
    <location>
        <begin position="29"/>
        <end position="40"/>
    </location>
</feature>
<evidence type="ECO:0000256" key="1">
    <source>
        <dbReference type="SAM" id="MobiDB-lite"/>
    </source>
</evidence>
<comment type="caution">
    <text evidence="2">The sequence shown here is derived from an EMBL/GenBank/DDBJ whole genome shotgun (WGS) entry which is preliminary data.</text>
</comment>
<feature type="compositionally biased region" description="Low complexity" evidence="1">
    <location>
        <begin position="10"/>
        <end position="22"/>
    </location>
</feature>
<feature type="region of interest" description="Disordered" evidence="1">
    <location>
        <begin position="1"/>
        <end position="71"/>
    </location>
</feature>
<dbReference type="OrthoDB" id="10414276at2759"/>
<sequence>MTLEEEQRLSSSSSQTSTPSNTINVEQIRNQHEESDHSDIDEQSQNQSELKTTEKTISNDQPESDQQEDSKIEQLQHYISQIRFDSNTGRHQIPAELLAEDQDLLESEFETLDNDIDVIEMYRIIFHHPTLQQPKPIRIMDDQNRVRLIDRLRNDSRLKPLLNNPKIQMFIKEILDDEHKFLHQQLSSHWKNSHSGNNQRPSTLFEDQRFEQQISPLEQHLIDGQGSDEQNFLRLLIEIIQQPY</sequence>
<proteinExistence type="predicted"/>
<gene>
    <name evidence="2" type="ORF">BLA29_005442</name>
</gene>
<dbReference type="Proteomes" id="UP000194236">
    <property type="component" value="Unassembled WGS sequence"/>
</dbReference>
<evidence type="ECO:0000313" key="2">
    <source>
        <dbReference type="EMBL" id="OTF75115.1"/>
    </source>
</evidence>
<evidence type="ECO:0000313" key="3">
    <source>
        <dbReference type="Proteomes" id="UP000194236"/>
    </source>
</evidence>
<protein>
    <submittedName>
        <fullName evidence="2">Uncharacterized protein</fullName>
    </submittedName>
</protein>
<dbReference type="EMBL" id="MUJZ01043617">
    <property type="protein sequence ID" value="OTF75115.1"/>
    <property type="molecule type" value="Genomic_DNA"/>
</dbReference>
<reference evidence="2 3" key="1">
    <citation type="submission" date="2017-03" db="EMBL/GenBank/DDBJ databases">
        <title>Genome Survey of Euroglyphus maynei.</title>
        <authorList>
            <person name="Arlian L.G."/>
            <person name="Morgan M.S."/>
            <person name="Rider S.D."/>
        </authorList>
    </citation>
    <scope>NUCLEOTIDE SEQUENCE [LARGE SCALE GENOMIC DNA]</scope>
    <source>
        <strain evidence="2">Arlian Lab</strain>
        <tissue evidence="2">Whole body</tissue>
    </source>
</reference>
<dbReference type="AlphaFoldDB" id="A0A1Y3B781"/>
<feature type="compositionally biased region" description="Polar residues" evidence="1">
    <location>
        <begin position="43"/>
        <end position="61"/>
    </location>
</feature>
<organism evidence="2 3">
    <name type="scientific">Euroglyphus maynei</name>
    <name type="common">Mayne's house dust mite</name>
    <dbReference type="NCBI Taxonomy" id="6958"/>
    <lineage>
        <taxon>Eukaryota</taxon>
        <taxon>Metazoa</taxon>
        <taxon>Ecdysozoa</taxon>
        <taxon>Arthropoda</taxon>
        <taxon>Chelicerata</taxon>
        <taxon>Arachnida</taxon>
        <taxon>Acari</taxon>
        <taxon>Acariformes</taxon>
        <taxon>Sarcoptiformes</taxon>
        <taxon>Astigmata</taxon>
        <taxon>Psoroptidia</taxon>
        <taxon>Analgoidea</taxon>
        <taxon>Pyroglyphidae</taxon>
        <taxon>Pyroglyphinae</taxon>
        <taxon>Euroglyphus</taxon>
    </lineage>
</organism>
<keyword evidence="3" id="KW-1185">Reference proteome</keyword>